<dbReference type="InterPro" id="IPR036259">
    <property type="entry name" value="MFS_trans_sf"/>
</dbReference>
<feature type="transmembrane region" description="Helical" evidence="5">
    <location>
        <begin position="142"/>
        <end position="163"/>
    </location>
</feature>
<reference evidence="7" key="1">
    <citation type="journal article" date="2014" name="Int. J. Syst. Evol. Microbiol.">
        <title>Complete genome sequence of Corynebacterium casei LMG S-19264T (=DSM 44701T), isolated from a smear-ripened cheese.</title>
        <authorList>
            <consortium name="US DOE Joint Genome Institute (JGI-PGF)"/>
            <person name="Walter F."/>
            <person name="Albersmeier A."/>
            <person name="Kalinowski J."/>
            <person name="Ruckert C."/>
        </authorList>
    </citation>
    <scope>NUCLEOTIDE SEQUENCE</scope>
    <source>
        <strain evidence="7">CGMCC 1.12919</strain>
    </source>
</reference>
<dbReference type="Gene3D" id="1.20.1250.20">
    <property type="entry name" value="MFS general substrate transporter like domains"/>
    <property type="match status" value="1"/>
</dbReference>
<dbReference type="InterPro" id="IPR020846">
    <property type="entry name" value="MFS_dom"/>
</dbReference>
<proteinExistence type="predicted"/>
<feature type="transmembrane region" description="Helical" evidence="5">
    <location>
        <begin position="234"/>
        <end position="251"/>
    </location>
</feature>
<evidence type="ECO:0000256" key="1">
    <source>
        <dbReference type="ARBA" id="ARBA00004141"/>
    </source>
</evidence>
<keyword evidence="2 5" id="KW-0812">Transmembrane</keyword>
<comment type="subcellular location">
    <subcellularLocation>
        <location evidence="1">Membrane</location>
        <topology evidence="1">Multi-pass membrane protein</topology>
    </subcellularLocation>
</comment>
<evidence type="ECO:0000259" key="6">
    <source>
        <dbReference type="PROSITE" id="PS50850"/>
    </source>
</evidence>
<dbReference type="Gene3D" id="1.20.1720.10">
    <property type="entry name" value="Multidrug resistance protein D"/>
    <property type="match status" value="1"/>
</dbReference>
<comment type="caution">
    <text evidence="7">The sequence shown here is derived from an EMBL/GenBank/DDBJ whole genome shotgun (WGS) entry which is preliminary data.</text>
</comment>
<evidence type="ECO:0000256" key="4">
    <source>
        <dbReference type="ARBA" id="ARBA00023136"/>
    </source>
</evidence>
<dbReference type="RefSeq" id="WP_188608059.1">
    <property type="nucleotide sequence ID" value="NZ_BMGG01000002.1"/>
</dbReference>
<evidence type="ECO:0000313" key="8">
    <source>
        <dbReference type="Proteomes" id="UP000637002"/>
    </source>
</evidence>
<reference evidence="7" key="2">
    <citation type="submission" date="2020-09" db="EMBL/GenBank/DDBJ databases">
        <authorList>
            <person name="Sun Q."/>
            <person name="Zhou Y."/>
        </authorList>
    </citation>
    <scope>NUCLEOTIDE SEQUENCE</scope>
    <source>
        <strain evidence="7">CGMCC 1.12919</strain>
    </source>
</reference>
<keyword evidence="8" id="KW-1185">Reference proteome</keyword>
<feature type="transmembrane region" description="Helical" evidence="5">
    <location>
        <begin position="271"/>
        <end position="295"/>
    </location>
</feature>
<dbReference type="Proteomes" id="UP000637002">
    <property type="component" value="Unassembled WGS sequence"/>
</dbReference>
<dbReference type="GO" id="GO:0016020">
    <property type="term" value="C:membrane"/>
    <property type="evidence" value="ECO:0007669"/>
    <property type="project" value="UniProtKB-SubCell"/>
</dbReference>
<dbReference type="Pfam" id="PF07690">
    <property type="entry name" value="MFS_1"/>
    <property type="match status" value="1"/>
</dbReference>
<feature type="transmembrane region" description="Helical" evidence="5">
    <location>
        <begin position="57"/>
        <end position="75"/>
    </location>
</feature>
<feature type="transmembrane region" description="Helical" evidence="5">
    <location>
        <begin position="335"/>
        <end position="355"/>
    </location>
</feature>
<keyword evidence="3 5" id="KW-1133">Transmembrane helix</keyword>
<dbReference type="AlphaFoldDB" id="A0A916U096"/>
<gene>
    <name evidence="7" type="ORF">GCM10010994_10070</name>
</gene>
<name>A0A916U096_9HYPH</name>
<feature type="transmembrane region" description="Helical" evidence="5">
    <location>
        <begin position="400"/>
        <end position="421"/>
    </location>
</feature>
<feature type="transmembrane region" description="Helical" evidence="5">
    <location>
        <begin position="482"/>
        <end position="504"/>
    </location>
</feature>
<dbReference type="PANTHER" id="PTHR42718:SF49">
    <property type="entry name" value="EXPORT PROTEIN"/>
    <property type="match status" value="1"/>
</dbReference>
<evidence type="ECO:0000313" key="7">
    <source>
        <dbReference type="EMBL" id="GGC52942.1"/>
    </source>
</evidence>
<dbReference type="InterPro" id="IPR011701">
    <property type="entry name" value="MFS"/>
</dbReference>
<dbReference type="GO" id="GO:0022857">
    <property type="term" value="F:transmembrane transporter activity"/>
    <property type="evidence" value="ECO:0007669"/>
    <property type="project" value="InterPro"/>
</dbReference>
<evidence type="ECO:0000256" key="2">
    <source>
        <dbReference type="ARBA" id="ARBA00022692"/>
    </source>
</evidence>
<feature type="transmembrane region" description="Helical" evidence="5">
    <location>
        <begin position="361"/>
        <end position="379"/>
    </location>
</feature>
<dbReference type="PANTHER" id="PTHR42718">
    <property type="entry name" value="MAJOR FACILITATOR SUPERFAMILY MULTIDRUG TRANSPORTER MFSC"/>
    <property type="match status" value="1"/>
</dbReference>
<dbReference type="PROSITE" id="PS50850">
    <property type="entry name" value="MFS"/>
    <property type="match status" value="1"/>
</dbReference>
<evidence type="ECO:0000256" key="5">
    <source>
        <dbReference type="SAM" id="Phobius"/>
    </source>
</evidence>
<feature type="transmembrane region" description="Helical" evidence="5">
    <location>
        <begin position="301"/>
        <end position="323"/>
    </location>
</feature>
<protein>
    <submittedName>
        <fullName evidence="7">MFS transporter</fullName>
    </submittedName>
</protein>
<evidence type="ECO:0000256" key="3">
    <source>
        <dbReference type="ARBA" id="ARBA00022989"/>
    </source>
</evidence>
<feature type="transmembrane region" description="Helical" evidence="5">
    <location>
        <begin position="201"/>
        <end position="222"/>
    </location>
</feature>
<feature type="transmembrane region" description="Helical" evidence="5">
    <location>
        <begin position="84"/>
        <end position="103"/>
    </location>
</feature>
<dbReference type="PRINTS" id="PR01036">
    <property type="entry name" value="TCRTETB"/>
</dbReference>
<organism evidence="7 8">
    <name type="scientific">Chelatococcus reniformis</name>
    <dbReference type="NCBI Taxonomy" id="1494448"/>
    <lineage>
        <taxon>Bacteria</taxon>
        <taxon>Pseudomonadati</taxon>
        <taxon>Pseudomonadota</taxon>
        <taxon>Alphaproteobacteria</taxon>
        <taxon>Hyphomicrobiales</taxon>
        <taxon>Chelatococcaceae</taxon>
        <taxon>Chelatococcus</taxon>
    </lineage>
</organism>
<sequence>MATLPTDRPGAFATFRVLLVASLVSSLIMLDSNIVAVSLPAIARSLAATFAEIEWVVSAYILSFAALLMAAGSFADRHGRKRGMLIGLALFGAASGACGLANSSPMLNLARAAQGVGAALLLTASLAVIGHAFTGAARARAYAFWGSCLGIAITAGPIVGGVITDVVGWRWVFLVNVPLCAALFAATVRDVPESSDPEAKRLDVAGIVTFSLALFLLIWALIDGNATGWSSSAILLRLAGAAALFACFAVAELSQPRPMVDLGLFRRPAVVGAAAAMIGYAAAAQVMIFYLPLFLQNAYGFAPMAAGLAMLPFALPMFLAPRAGAALANRHSGRALLTAGLAVTLVGNVLFWALARAGAPYPALAAAMLVAGSGAGLLNSETTKAMMSAVPSQRAGMASGLGATLRFGGLLIGVAGFGAVLSHVAVGHFADAASRAGLSPTLASLAARRITSGDTVGVLAQMPEALREGIRTAGQAAFSDGFAAASLLAALVAAAAGLATFLLVDHGEAASTTAGEPAAAID</sequence>
<feature type="transmembrane region" description="Helical" evidence="5">
    <location>
        <begin position="109"/>
        <end position="130"/>
    </location>
</feature>
<dbReference type="SUPFAM" id="SSF103473">
    <property type="entry name" value="MFS general substrate transporter"/>
    <property type="match status" value="1"/>
</dbReference>
<feature type="domain" description="Major facilitator superfamily (MFS) profile" evidence="6">
    <location>
        <begin position="17"/>
        <end position="508"/>
    </location>
</feature>
<dbReference type="EMBL" id="BMGG01000002">
    <property type="protein sequence ID" value="GGC52942.1"/>
    <property type="molecule type" value="Genomic_DNA"/>
</dbReference>
<accession>A0A916U096</accession>
<keyword evidence="4 5" id="KW-0472">Membrane</keyword>
<feature type="transmembrane region" description="Helical" evidence="5">
    <location>
        <begin position="169"/>
        <end position="189"/>
    </location>
</feature>
<dbReference type="CDD" id="cd17321">
    <property type="entry name" value="MFS_MMR_MDR_like"/>
    <property type="match status" value="1"/>
</dbReference>